<comment type="caution">
    <text evidence="3">The sequence shown here is derived from an EMBL/GenBank/DDBJ whole genome shotgun (WGS) entry which is preliminary data.</text>
</comment>
<proteinExistence type="predicted"/>
<dbReference type="Pfam" id="PF14803">
    <property type="entry name" value="Zn_ribbon_Nudix"/>
    <property type="match status" value="1"/>
</dbReference>
<dbReference type="InterPro" id="IPR029401">
    <property type="entry name" value="Nudix_N"/>
</dbReference>
<feature type="region of interest" description="Disordered" evidence="1">
    <location>
        <begin position="162"/>
        <end position="183"/>
    </location>
</feature>
<evidence type="ECO:0000313" key="4">
    <source>
        <dbReference type="Proteomes" id="UP000689967"/>
    </source>
</evidence>
<organism evidence="3 4">
    <name type="scientific">Falsiroseomonas oleicola</name>
    <dbReference type="NCBI Taxonomy" id="2801474"/>
    <lineage>
        <taxon>Bacteria</taxon>
        <taxon>Pseudomonadati</taxon>
        <taxon>Pseudomonadota</taxon>
        <taxon>Alphaproteobacteria</taxon>
        <taxon>Acetobacterales</taxon>
        <taxon>Roseomonadaceae</taxon>
        <taxon>Falsiroseomonas</taxon>
    </lineage>
</organism>
<dbReference type="CDD" id="cd04511">
    <property type="entry name" value="NUDIX_Hydrolase"/>
    <property type="match status" value="1"/>
</dbReference>
<evidence type="ECO:0000313" key="3">
    <source>
        <dbReference type="EMBL" id="MBU8545429.1"/>
    </source>
</evidence>
<keyword evidence="4" id="KW-1185">Reference proteome</keyword>
<accession>A0ABS6HAJ8</accession>
<dbReference type="PANTHER" id="PTHR43222:SF2">
    <property type="entry name" value="NUDIX HYDROLASE 23, CHLOROPLASTIC"/>
    <property type="match status" value="1"/>
</dbReference>
<reference evidence="3 4" key="1">
    <citation type="submission" date="2021-01" db="EMBL/GenBank/DDBJ databases">
        <title>Roseomonas sp. nov, a bacterium isolated from an oil production mixture in Yumen Oilfield.</title>
        <authorList>
            <person name="Wu D."/>
        </authorList>
    </citation>
    <scope>NUCLEOTIDE SEQUENCE [LARGE SCALE GENOMIC DNA]</scope>
    <source>
        <strain evidence="3 4">ROY-5-3</strain>
    </source>
</reference>
<evidence type="ECO:0000256" key="1">
    <source>
        <dbReference type="SAM" id="MobiDB-lite"/>
    </source>
</evidence>
<dbReference type="GO" id="GO:0016787">
    <property type="term" value="F:hydrolase activity"/>
    <property type="evidence" value="ECO:0007669"/>
    <property type="project" value="UniProtKB-KW"/>
</dbReference>
<keyword evidence="3" id="KW-0378">Hydrolase</keyword>
<feature type="domain" description="Nudix hydrolase" evidence="2">
    <location>
        <begin position="33"/>
        <end position="157"/>
    </location>
</feature>
<name>A0ABS6HAJ8_9PROT</name>
<dbReference type="PANTHER" id="PTHR43222">
    <property type="entry name" value="NUDIX HYDROLASE 23"/>
    <property type="match status" value="1"/>
</dbReference>
<gene>
    <name evidence="3" type="ORF">JJQ90_17025</name>
</gene>
<dbReference type="RefSeq" id="WP_216877440.1">
    <property type="nucleotide sequence ID" value="NZ_JAERQM010000005.1"/>
</dbReference>
<dbReference type="Proteomes" id="UP000689967">
    <property type="component" value="Unassembled WGS sequence"/>
</dbReference>
<dbReference type="Pfam" id="PF00293">
    <property type="entry name" value="NUDIX"/>
    <property type="match status" value="1"/>
</dbReference>
<sequence>MSTETSRFVRRIPDGEDRERLTCNDCGYIAYENPKIVVGSVVEVDGKVLLCRRAIQPRHGFWTIPAGYMELGETVEEGARREAQEEACVDLVLDGVLAVYSIARIGQVQILFRARLASPGFAPGPESLEVRLFDWDEIPWDSLAFPSVHWVLEAWREAGSGPLGAPRGNPAEDRRGITPLRSA</sequence>
<evidence type="ECO:0000259" key="2">
    <source>
        <dbReference type="PROSITE" id="PS51462"/>
    </source>
</evidence>
<protein>
    <submittedName>
        <fullName evidence="3">NUDIX hydrolase</fullName>
    </submittedName>
</protein>
<dbReference type="EMBL" id="JAERQM010000005">
    <property type="protein sequence ID" value="MBU8545429.1"/>
    <property type="molecule type" value="Genomic_DNA"/>
</dbReference>
<dbReference type="PROSITE" id="PS51462">
    <property type="entry name" value="NUDIX"/>
    <property type="match status" value="1"/>
</dbReference>
<dbReference type="InterPro" id="IPR000086">
    <property type="entry name" value="NUDIX_hydrolase_dom"/>
</dbReference>